<dbReference type="GO" id="GO:0010333">
    <property type="term" value="F:terpene synthase activity"/>
    <property type="evidence" value="ECO:0007669"/>
    <property type="project" value="InterPro"/>
</dbReference>
<dbReference type="InterPro" id="IPR008930">
    <property type="entry name" value="Terpenoid_cyclase/PrenylTrfase"/>
</dbReference>
<evidence type="ECO:0000256" key="2">
    <source>
        <dbReference type="ARBA" id="ARBA00022723"/>
    </source>
</evidence>
<evidence type="ECO:0000259" key="6">
    <source>
        <dbReference type="Pfam" id="PF03936"/>
    </source>
</evidence>
<dbReference type="SUPFAM" id="SSF48239">
    <property type="entry name" value="Terpenoid cyclases/Protein prenyltransferases"/>
    <property type="match status" value="1"/>
</dbReference>
<dbReference type="PANTHER" id="PTHR31225:SF113">
    <property type="entry name" value="TERPENE SYNTHASE 3-RELATED"/>
    <property type="match status" value="1"/>
</dbReference>
<accession>A0AAV0NAD6</accession>
<evidence type="ECO:0000256" key="4">
    <source>
        <dbReference type="ARBA" id="ARBA00023239"/>
    </source>
</evidence>
<proteinExistence type="predicted"/>
<name>A0AAV0NAD6_9ROSI</name>
<feature type="domain" description="Terpene synthase N-terminal" evidence="5">
    <location>
        <begin position="23"/>
        <end position="206"/>
    </location>
</feature>
<dbReference type="Gene3D" id="1.10.600.10">
    <property type="entry name" value="Farnesyl Diphosphate Synthase"/>
    <property type="match status" value="1"/>
</dbReference>
<dbReference type="CDD" id="cd00684">
    <property type="entry name" value="Terpene_cyclase_plant_C1"/>
    <property type="match status" value="1"/>
</dbReference>
<comment type="cofactor">
    <cofactor evidence="1">
        <name>Mg(2+)</name>
        <dbReference type="ChEBI" id="CHEBI:18420"/>
    </cofactor>
</comment>
<dbReference type="GO" id="GO:0016102">
    <property type="term" value="P:diterpenoid biosynthetic process"/>
    <property type="evidence" value="ECO:0007669"/>
    <property type="project" value="InterPro"/>
</dbReference>
<feature type="domain" description="Terpene synthase metal-binding" evidence="6">
    <location>
        <begin position="264"/>
        <end position="506"/>
    </location>
</feature>
<organism evidence="7 8">
    <name type="scientific">Linum tenue</name>
    <dbReference type="NCBI Taxonomy" id="586396"/>
    <lineage>
        <taxon>Eukaryota</taxon>
        <taxon>Viridiplantae</taxon>
        <taxon>Streptophyta</taxon>
        <taxon>Embryophyta</taxon>
        <taxon>Tracheophyta</taxon>
        <taxon>Spermatophyta</taxon>
        <taxon>Magnoliopsida</taxon>
        <taxon>eudicotyledons</taxon>
        <taxon>Gunneridae</taxon>
        <taxon>Pentapetalae</taxon>
        <taxon>rosids</taxon>
        <taxon>fabids</taxon>
        <taxon>Malpighiales</taxon>
        <taxon>Linaceae</taxon>
        <taxon>Linum</taxon>
    </lineage>
</organism>
<keyword evidence="2" id="KW-0479">Metal-binding</keyword>
<dbReference type="InterPro" id="IPR008949">
    <property type="entry name" value="Isoprenoid_synthase_dom_sf"/>
</dbReference>
<dbReference type="InterPro" id="IPR005630">
    <property type="entry name" value="Terpene_synthase_metal-bd"/>
</dbReference>
<dbReference type="Pfam" id="PF01397">
    <property type="entry name" value="Terpene_synth"/>
    <property type="match status" value="1"/>
</dbReference>
<dbReference type="PANTHER" id="PTHR31225">
    <property type="entry name" value="OS04G0344100 PROTEIN-RELATED"/>
    <property type="match status" value="1"/>
</dbReference>
<reference evidence="7" key="1">
    <citation type="submission" date="2022-08" db="EMBL/GenBank/DDBJ databases">
        <authorList>
            <person name="Gutierrez-Valencia J."/>
        </authorList>
    </citation>
    <scope>NUCLEOTIDE SEQUENCE</scope>
</reference>
<keyword evidence="8" id="KW-1185">Reference proteome</keyword>
<dbReference type="FunFam" id="1.10.600.10:FF:000007">
    <property type="entry name" value="Isoprene synthase, chloroplastic"/>
    <property type="match status" value="1"/>
</dbReference>
<evidence type="ECO:0000256" key="1">
    <source>
        <dbReference type="ARBA" id="ARBA00001946"/>
    </source>
</evidence>
<evidence type="ECO:0000259" key="5">
    <source>
        <dbReference type="Pfam" id="PF01397"/>
    </source>
</evidence>
<dbReference type="InterPro" id="IPR034741">
    <property type="entry name" value="Terpene_cyclase-like_1_C"/>
</dbReference>
<comment type="caution">
    <text evidence="7">The sequence shown here is derived from an EMBL/GenBank/DDBJ whole genome shotgun (WGS) entry which is preliminary data.</text>
</comment>
<evidence type="ECO:0000313" key="8">
    <source>
        <dbReference type="Proteomes" id="UP001154282"/>
    </source>
</evidence>
<dbReference type="Pfam" id="PF03936">
    <property type="entry name" value="Terpene_synth_C"/>
    <property type="match status" value="1"/>
</dbReference>
<evidence type="ECO:0000256" key="3">
    <source>
        <dbReference type="ARBA" id="ARBA00022842"/>
    </source>
</evidence>
<dbReference type="GO" id="GO:0120251">
    <property type="term" value="P:hydrocarbon biosynthetic process"/>
    <property type="evidence" value="ECO:0007669"/>
    <property type="project" value="UniProtKB-ARBA"/>
</dbReference>
<protein>
    <submittedName>
        <fullName evidence="7">Uncharacterized protein</fullName>
    </submittedName>
</protein>
<dbReference type="SFLD" id="SFLDS00005">
    <property type="entry name" value="Isoprenoid_Synthase_Type_I"/>
    <property type="match status" value="1"/>
</dbReference>
<keyword evidence="4" id="KW-0456">Lyase</keyword>
<sequence>MAVGIDEPAAELRRKRVEFHPSVWNDFFARSNISTNAADSQNLEEAQKLTEEVREMLRGAVSNDDEKKATILETLEMIDAVQRLGIAYHFEEEIEAALLRISGAAADGYVDADGDLYAVTLRFRLLRQQGYHVNPTPLAKFKDEKGYFNEDVSGDVKGLLSLYEAAYYRVNEEQVLDEALVFARTHLEPITQLDDSPWASQVRHSLKWPILKGLPIRESRHFMSIYQQEESHNEAILKLGKLDFNLVQKLHQHELNILTKWWMDLDTPTTLPFARDRVIECYMWPLGGFMRPDYTTGRIFVTKITALVSTLDDIFDVHGTIDELESITKVMERWEITDEDVLPSYFKFWFKTLLDVFAEIEAHVSKEGRSLCMEYAMEAVKQIVRAFIKEARWYNKGYVATMEEHVPNGYVSIGYPLAITVVYCGMGEVASKEVFEWLFSQPNPKILVAGSSIARLMDDIVSHEVQFEQERGHVASSVECYMKQYGVSKQEAYVGLNNLVEKLWKDMNEDLMLPLKAPLPILMTIVNMVRVMDLLYKDEDTYTHAKTFMKELLTNILVDPVPI</sequence>
<dbReference type="Proteomes" id="UP001154282">
    <property type="component" value="Unassembled WGS sequence"/>
</dbReference>
<dbReference type="InterPro" id="IPR036965">
    <property type="entry name" value="Terpene_synth_N_sf"/>
</dbReference>
<dbReference type="AlphaFoldDB" id="A0AAV0NAD6"/>
<dbReference type="SUPFAM" id="SSF48576">
    <property type="entry name" value="Terpenoid synthases"/>
    <property type="match status" value="1"/>
</dbReference>
<dbReference type="Gene3D" id="1.50.10.130">
    <property type="entry name" value="Terpene synthase, N-terminal domain"/>
    <property type="match status" value="1"/>
</dbReference>
<gene>
    <name evidence="7" type="ORF">LITE_LOCUS32382</name>
</gene>
<dbReference type="InterPro" id="IPR044814">
    <property type="entry name" value="Terpene_cyclase_plant_C1"/>
</dbReference>
<dbReference type="InterPro" id="IPR001906">
    <property type="entry name" value="Terpene_synth_N"/>
</dbReference>
<keyword evidence="3" id="KW-0460">Magnesium</keyword>
<evidence type="ECO:0000313" key="7">
    <source>
        <dbReference type="EMBL" id="CAI0455551.1"/>
    </source>
</evidence>
<dbReference type="InterPro" id="IPR050148">
    <property type="entry name" value="Terpene_synthase-like"/>
</dbReference>
<dbReference type="GO" id="GO:0000287">
    <property type="term" value="F:magnesium ion binding"/>
    <property type="evidence" value="ECO:0007669"/>
    <property type="project" value="InterPro"/>
</dbReference>
<dbReference type="EMBL" id="CAMGYJ010000008">
    <property type="protein sequence ID" value="CAI0455551.1"/>
    <property type="molecule type" value="Genomic_DNA"/>
</dbReference>
<dbReference type="SFLD" id="SFLDG01019">
    <property type="entry name" value="Terpene_Cyclase_Like_1_C_Termi"/>
    <property type="match status" value="1"/>
</dbReference>